<dbReference type="AlphaFoldDB" id="H8H3Z5"/>
<dbReference type="OrthoDB" id="13225at2"/>
<dbReference type="InterPro" id="IPR002110">
    <property type="entry name" value="Ankyrin_rpt"/>
</dbReference>
<evidence type="ECO:0000313" key="4">
    <source>
        <dbReference type="Proteomes" id="UP000007575"/>
    </source>
</evidence>
<dbReference type="SUPFAM" id="SSF48403">
    <property type="entry name" value="Ankyrin repeat"/>
    <property type="match status" value="1"/>
</dbReference>
<geneLocation type="plasmid" evidence="3 4">
    <name>P6</name>
</geneLocation>
<dbReference type="HOGENOM" id="CLU_1861906_0_0_0"/>
<dbReference type="InterPro" id="IPR036770">
    <property type="entry name" value="Ankyrin_rpt-contain_sf"/>
</dbReference>
<name>H8H3Z5_DEIGI</name>
<accession>H8H3Z5</accession>
<keyword evidence="3" id="KW-0614">Plasmid</keyword>
<keyword evidence="1" id="KW-0677">Repeat</keyword>
<dbReference type="PANTHER" id="PTHR24171:SF8">
    <property type="entry name" value="BRCA1-ASSOCIATED RING DOMAIN PROTEIN 1"/>
    <property type="match status" value="1"/>
</dbReference>
<organism evidence="3 4">
    <name type="scientific">Deinococcus gobiensis (strain DSM 21396 / JCM 16679 / CGMCC 1.7299 / I-0)</name>
    <dbReference type="NCBI Taxonomy" id="745776"/>
    <lineage>
        <taxon>Bacteria</taxon>
        <taxon>Thermotogati</taxon>
        <taxon>Deinococcota</taxon>
        <taxon>Deinococci</taxon>
        <taxon>Deinococcales</taxon>
        <taxon>Deinococcaceae</taxon>
        <taxon>Deinococcus</taxon>
    </lineage>
</organism>
<dbReference type="EMBL" id="CP002197">
    <property type="protein sequence ID" value="AFD28242.1"/>
    <property type="molecule type" value="Genomic_DNA"/>
</dbReference>
<sequence length="137" mass="15090">MDQRVVSQIIEAIQQDDYVLVSNLCQTGVDLNVLSDEYQITPLKTAIEFDNIQIALKLLEYGADPNTYYFGLTPLGQAVDLYCLMVQEDPEDNNLSMIKFLINHGASPKLLGSDGTSAIDVAIAYGCQDILDVLESI</sequence>
<gene>
    <name evidence="3" type="ordered locus">DGo_PF0019</name>
</gene>
<dbReference type="Proteomes" id="UP000007575">
    <property type="component" value="Plasmid P6"/>
</dbReference>
<dbReference type="PANTHER" id="PTHR24171">
    <property type="entry name" value="ANKYRIN REPEAT DOMAIN-CONTAINING PROTEIN 39-RELATED"/>
    <property type="match status" value="1"/>
</dbReference>
<dbReference type="KEGG" id="dgo:DGo_PF0019"/>
<evidence type="ECO:0000256" key="2">
    <source>
        <dbReference type="ARBA" id="ARBA00023043"/>
    </source>
</evidence>
<dbReference type="RefSeq" id="WP_014686973.1">
    <property type="nucleotide sequence ID" value="NC_017793.1"/>
</dbReference>
<proteinExistence type="predicted"/>
<dbReference type="GO" id="GO:0004842">
    <property type="term" value="F:ubiquitin-protein transferase activity"/>
    <property type="evidence" value="ECO:0007669"/>
    <property type="project" value="TreeGrafter"/>
</dbReference>
<dbReference type="GO" id="GO:0085020">
    <property type="term" value="P:protein K6-linked ubiquitination"/>
    <property type="evidence" value="ECO:0007669"/>
    <property type="project" value="TreeGrafter"/>
</dbReference>
<dbReference type="Gene3D" id="1.25.40.20">
    <property type="entry name" value="Ankyrin repeat-containing domain"/>
    <property type="match status" value="1"/>
</dbReference>
<dbReference type="SMART" id="SM00248">
    <property type="entry name" value="ANK"/>
    <property type="match status" value="3"/>
</dbReference>
<keyword evidence="4" id="KW-1185">Reference proteome</keyword>
<evidence type="ECO:0000313" key="3">
    <source>
        <dbReference type="EMBL" id="AFD28242.1"/>
    </source>
</evidence>
<protein>
    <submittedName>
        <fullName evidence="3">Ankyrin repeat protein, putative</fullName>
    </submittedName>
</protein>
<keyword evidence="2" id="KW-0040">ANK repeat</keyword>
<reference evidence="3 4" key="1">
    <citation type="journal article" date="2012" name="PLoS ONE">
        <title>Genome sequence and transcriptome analysis of the radioresistant bacterium Deinococcus gobiensis: insights into the extreme environmental adaptations.</title>
        <authorList>
            <person name="Yuan M."/>
            <person name="Chen M."/>
            <person name="Zhang W."/>
            <person name="Lu W."/>
            <person name="Wang J."/>
            <person name="Yang M."/>
            <person name="Zhao P."/>
            <person name="Tang R."/>
            <person name="Li X."/>
            <person name="Hao Y."/>
            <person name="Zhou Z."/>
            <person name="Zhan Y."/>
            <person name="Yu H."/>
            <person name="Teng C."/>
            <person name="Yan Y."/>
            <person name="Ping S."/>
            <person name="Wang Y."/>
            <person name="Lin M."/>
        </authorList>
    </citation>
    <scope>NUCLEOTIDE SEQUENCE [LARGE SCALE GENOMIC DNA]</scope>
    <source>
        <strain evidence="4">DSM 21396 / JCM 16679 / CGMCC 1.7299 / I-0</strain>
        <plasmid evidence="3">P6</plasmid>
    </source>
</reference>
<evidence type="ECO:0000256" key="1">
    <source>
        <dbReference type="ARBA" id="ARBA00022737"/>
    </source>
</evidence>